<dbReference type="InterPro" id="IPR050266">
    <property type="entry name" value="AB_hydrolase_sf"/>
</dbReference>
<evidence type="ECO:0000313" key="3">
    <source>
        <dbReference type="Proteomes" id="UP000609531"/>
    </source>
</evidence>
<dbReference type="PANTHER" id="PTHR43798">
    <property type="entry name" value="MONOACYLGLYCEROL LIPASE"/>
    <property type="match status" value="1"/>
</dbReference>
<proteinExistence type="predicted"/>
<dbReference type="Proteomes" id="UP000609531">
    <property type="component" value="Unassembled WGS sequence"/>
</dbReference>
<dbReference type="InterPro" id="IPR022742">
    <property type="entry name" value="Hydrolase_4"/>
</dbReference>
<dbReference type="GO" id="GO:0016020">
    <property type="term" value="C:membrane"/>
    <property type="evidence" value="ECO:0007669"/>
    <property type="project" value="TreeGrafter"/>
</dbReference>
<dbReference type="RefSeq" id="WP_198883517.1">
    <property type="nucleotide sequence ID" value="NZ_JAEKJA010000018.1"/>
</dbReference>
<dbReference type="GO" id="GO:0016787">
    <property type="term" value="F:hydrolase activity"/>
    <property type="evidence" value="ECO:0007669"/>
    <property type="project" value="UniProtKB-KW"/>
</dbReference>
<dbReference type="SUPFAM" id="SSF53474">
    <property type="entry name" value="alpha/beta-Hydrolases"/>
    <property type="match status" value="1"/>
</dbReference>
<comment type="caution">
    <text evidence="2">The sequence shown here is derived from an EMBL/GenBank/DDBJ whole genome shotgun (WGS) entry which is preliminary data.</text>
</comment>
<sequence>MTLTAEHAVVLAGSAGPMTVHVRRPAGTARGTLILAHGRNGAAAAPHLVPILAAATERGLVTVAPDLCHSANNDSAGAACDFTMAAHLADVATVVEWAEAAEPACPRLLAGHSMGAYAALRLAARHPAHLRGVLAVAPVISGTALFAARQAMGPDALPALFQEVAAAHDEWPRHDLAAVAPLVDVPVAIIVGADDAVTPPAHAHRLAGWLGTRAHVDVIPGEPHSPLGPAYVASVGHALDRLLG</sequence>
<dbReference type="Gene3D" id="3.40.50.1820">
    <property type="entry name" value="alpha/beta hydrolase"/>
    <property type="match status" value="1"/>
</dbReference>
<accession>A0A934MHF8</accession>
<keyword evidence="2" id="KW-0378">Hydrolase</keyword>
<name>A0A934MHF8_9HYPH</name>
<dbReference type="InterPro" id="IPR029058">
    <property type="entry name" value="AB_hydrolase_fold"/>
</dbReference>
<evidence type="ECO:0000313" key="2">
    <source>
        <dbReference type="EMBL" id="MBJ3777613.1"/>
    </source>
</evidence>
<keyword evidence="3" id="KW-1185">Reference proteome</keyword>
<organism evidence="2 3">
    <name type="scientific">Acuticoccus mangrovi</name>
    <dbReference type="NCBI Taxonomy" id="2796142"/>
    <lineage>
        <taxon>Bacteria</taxon>
        <taxon>Pseudomonadati</taxon>
        <taxon>Pseudomonadota</taxon>
        <taxon>Alphaproteobacteria</taxon>
        <taxon>Hyphomicrobiales</taxon>
        <taxon>Amorphaceae</taxon>
        <taxon>Acuticoccus</taxon>
    </lineage>
</organism>
<dbReference type="Pfam" id="PF12146">
    <property type="entry name" value="Hydrolase_4"/>
    <property type="match status" value="1"/>
</dbReference>
<gene>
    <name evidence="2" type="ORF">JCR33_18050</name>
</gene>
<dbReference type="AlphaFoldDB" id="A0A934MHF8"/>
<protein>
    <submittedName>
        <fullName evidence="2">Alpha/beta hydrolase</fullName>
    </submittedName>
</protein>
<dbReference type="PANTHER" id="PTHR43798:SF33">
    <property type="entry name" value="HYDROLASE, PUTATIVE (AFU_ORTHOLOGUE AFUA_2G14860)-RELATED"/>
    <property type="match status" value="1"/>
</dbReference>
<reference evidence="2" key="1">
    <citation type="submission" date="2020-12" db="EMBL/GenBank/DDBJ databases">
        <title>Bacterial taxonomy.</title>
        <authorList>
            <person name="Pan X."/>
        </authorList>
    </citation>
    <scope>NUCLEOTIDE SEQUENCE</scope>
    <source>
        <strain evidence="2">B2012</strain>
    </source>
</reference>
<feature type="domain" description="Serine aminopeptidase S33" evidence="1">
    <location>
        <begin position="29"/>
        <end position="146"/>
    </location>
</feature>
<dbReference type="EMBL" id="JAEKJA010000018">
    <property type="protein sequence ID" value="MBJ3777613.1"/>
    <property type="molecule type" value="Genomic_DNA"/>
</dbReference>
<evidence type="ECO:0000259" key="1">
    <source>
        <dbReference type="Pfam" id="PF12146"/>
    </source>
</evidence>